<dbReference type="InterPro" id="IPR002885">
    <property type="entry name" value="PPR_rpt"/>
</dbReference>
<dbReference type="Gene3D" id="1.25.40.10">
    <property type="entry name" value="Tetratricopeptide repeat domain"/>
    <property type="match status" value="1"/>
</dbReference>
<evidence type="ECO:0000313" key="4">
    <source>
        <dbReference type="Proteomes" id="UP000314294"/>
    </source>
</evidence>
<dbReference type="PANTHER" id="PTHR46669:SF1">
    <property type="entry name" value="LEUCINE-RICH PPR MOTIF-CONTAINING PROTEIN, MITOCHONDRIAL"/>
    <property type="match status" value="1"/>
</dbReference>
<dbReference type="Pfam" id="PF01535">
    <property type="entry name" value="PPR"/>
    <property type="match status" value="2"/>
</dbReference>
<dbReference type="InterPro" id="IPR033490">
    <property type="entry name" value="LRP130"/>
</dbReference>
<protein>
    <submittedName>
        <fullName evidence="3">Leucine-rich PPR motif-containing protein, mitochondrial</fullName>
    </submittedName>
</protein>
<accession>A0A4Z2HEK7</accession>
<evidence type="ECO:0000313" key="3">
    <source>
        <dbReference type="EMBL" id="TNN64307.1"/>
    </source>
</evidence>
<dbReference type="GO" id="GO:0070129">
    <property type="term" value="P:regulation of mitochondrial translation"/>
    <property type="evidence" value="ECO:0007669"/>
    <property type="project" value="TreeGrafter"/>
</dbReference>
<dbReference type="GO" id="GO:0003730">
    <property type="term" value="F:mRNA 3'-UTR binding"/>
    <property type="evidence" value="ECO:0007669"/>
    <property type="project" value="TreeGrafter"/>
</dbReference>
<name>A0A4Z2HEK7_9TELE</name>
<dbReference type="EMBL" id="SRLO01000255">
    <property type="protein sequence ID" value="TNN64307.1"/>
    <property type="molecule type" value="Genomic_DNA"/>
</dbReference>
<dbReference type="AlphaFoldDB" id="A0A4Z2HEK7"/>
<dbReference type="InterPro" id="IPR011990">
    <property type="entry name" value="TPR-like_helical_dom_sf"/>
</dbReference>
<dbReference type="Proteomes" id="UP000314294">
    <property type="component" value="Unassembled WGS sequence"/>
</dbReference>
<sequence length="524" mass="58866">MDDKTDGYSIEKKEACVVEVVKGMQELELCPDVETLSNYILPVFPSMEAARHALKGKTLHQKQIHGCLIHMEAVIAQLSPQSTVGDMSTDVELMVKITDLLNKDGRFATEMSKTTSDVVPFFLYNLIDSMSEGEVRAQEDKLRKYFNQLQAQNVTISGNIYRGIKNLLDSYNMPDLIKDVAALVDPKDRVSNGPMSSFVRPANLQRALELKQEHEGEMTVAGYAPLINLCCRFDNVEEALNLKSEMSRKDSSVVLDPTKYIALVKALSKNGRVDEAVDILKEMKEKDVALNDTHGGMFFHMLNAVVAKGGVATIQRLQDTLFTLGLAKPTANLCSPLITAYLDSKDLSGALEAAMQCQKLYNHLPRIHDIVVALVEKGDTELLQKEESNNWEKAESVWTKMQEENVIPRERTLVMLADILKNNGQVVPFEVPEVFNVYFSVVKSWLSSHIWLFRLVSSQLISQLIDACCRQRAWQPQRAVQPRHTWYQKAEPTPQVKAAASVPTTNTDEYRTRGDVTHARLHAE</sequence>
<dbReference type="OrthoDB" id="185373at2759"/>
<reference evidence="3 4" key="1">
    <citation type="submission" date="2019-03" db="EMBL/GenBank/DDBJ databases">
        <title>First draft genome of Liparis tanakae, snailfish: a comprehensive survey of snailfish specific genes.</title>
        <authorList>
            <person name="Kim W."/>
            <person name="Song I."/>
            <person name="Jeong J.-H."/>
            <person name="Kim D."/>
            <person name="Kim S."/>
            <person name="Ryu S."/>
            <person name="Song J.Y."/>
            <person name="Lee S.K."/>
        </authorList>
    </citation>
    <scope>NUCLEOTIDE SEQUENCE [LARGE SCALE GENOMIC DNA]</scope>
    <source>
        <tissue evidence="3">Muscle</tissue>
    </source>
</reference>
<dbReference type="NCBIfam" id="TIGR00756">
    <property type="entry name" value="PPR"/>
    <property type="match status" value="1"/>
</dbReference>
<proteinExistence type="predicted"/>
<dbReference type="GO" id="GO:0005739">
    <property type="term" value="C:mitochondrion"/>
    <property type="evidence" value="ECO:0007669"/>
    <property type="project" value="TreeGrafter"/>
</dbReference>
<dbReference type="PANTHER" id="PTHR46669">
    <property type="entry name" value="LEUCINE-RICH PPR MOTIF-CONTAINING PROTEIN, MITOCHONDRIAL"/>
    <property type="match status" value="1"/>
</dbReference>
<dbReference type="GO" id="GO:0005634">
    <property type="term" value="C:nucleus"/>
    <property type="evidence" value="ECO:0007669"/>
    <property type="project" value="TreeGrafter"/>
</dbReference>
<gene>
    <name evidence="3" type="primary">lrpprc_1</name>
    <name evidence="3" type="ORF">EYF80_025437</name>
</gene>
<comment type="caution">
    <text evidence="3">The sequence shown here is derived from an EMBL/GenBank/DDBJ whole genome shotgun (WGS) entry which is preliminary data.</text>
</comment>
<organism evidence="3 4">
    <name type="scientific">Liparis tanakae</name>
    <name type="common">Tanaka's snailfish</name>
    <dbReference type="NCBI Taxonomy" id="230148"/>
    <lineage>
        <taxon>Eukaryota</taxon>
        <taxon>Metazoa</taxon>
        <taxon>Chordata</taxon>
        <taxon>Craniata</taxon>
        <taxon>Vertebrata</taxon>
        <taxon>Euteleostomi</taxon>
        <taxon>Actinopterygii</taxon>
        <taxon>Neopterygii</taxon>
        <taxon>Teleostei</taxon>
        <taxon>Neoteleostei</taxon>
        <taxon>Acanthomorphata</taxon>
        <taxon>Eupercaria</taxon>
        <taxon>Perciformes</taxon>
        <taxon>Cottioidei</taxon>
        <taxon>Cottales</taxon>
        <taxon>Liparidae</taxon>
        <taxon>Liparis</taxon>
    </lineage>
</organism>
<evidence type="ECO:0000256" key="2">
    <source>
        <dbReference type="SAM" id="MobiDB-lite"/>
    </source>
</evidence>
<evidence type="ECO:0000256" key="1">
    <source>
        <dbReference type="PROSITE-ProRule" id="PRU00708"/>
    </source>
</evidence>
<feature type="region of interest" description="Disordered" evidence="2">
    <location>
        <begin position="495"/>
        <end position="516"/>
    </location>
</feature>
<dbReference type="PROSITE" id="PS51375">
    <property type="entry name" value="PPR"/>
    <property type="match status" value="1"/>
</dbReference>
<keyword evidence="4" id="KW-1185">Reference proteome</keyword>
<feature type="repeat" description="PPR" evidence="1">
    <location>
        <begin position="256"/>
        <end position="290"/>
    </location>
</feature>